<keyword evidence="1" id="KW-0812">Transmembrane</keyword>
<keyword evidence="1" id="KW-0472">Membrane</keyword>
<evidence type="ECO:0008006" key="4">
    <source>
        <dbReference type="Google" id="ProtNLM"/>
    </source>
</evidence>
<feature type="transmembrane region" description="Helical" evidence="1">
    <location>
        <begin position="30"/>
        <end position="51"/>
    </location>
</feature>
<dbReference type="Proteomes" id="UP000249808">
    <property type="component" value="Unassembled WGS sequence"/>
</dbReference>
<dbReference type="AlphaFoldDB" id="A0A327ZWJ4"/>
<accession>A0A327ZWJ4</accession>
<dbReference type="PANTHER" id="PTHR34980:SF2">
    <property type="entry name" value="INNER MEMBRANE PROTEIN YHAH-RELATED"/>
    <property type="match status" value="1"/>
</dbReference>
<comment type="caution">
    <text evidence="2">The sequence shown here is derived from an EMBL/GenBank/DDBJ whole genome shotgun (WGS) entry which is preliminary data.</text>
</comment>
<dbReference type="RefSeq" id="WP_111714580.1">
    <property type="nucleotide sequence ID" value="NZ_JBHSSR010000001.1"/>
</dbReference>
<dbReference type="EMBL" id="PZJH01000001">
    <property type="protein sequence ID" value="RAK46456.1"/>
    <property type="molecule type" value="Genomic_DNA"/>
</dbReference>
<keyword evidence="3" id="KW-1185">Reference proteome</keyword>
<sequence length="166" mass="19254">MKKDLGFFEAYKIYWKKTFKMKGRARRLEYWSPAIINTIIAIILMVIGSYIDAANGVAIDDEDSMTEMFNYIWGLINFIPLFTVTARRLQDININGWWALFPYLGVVAIGIILFLIGMLLNFSNFEIVIVICIIYFITIIVYFIFTLIEGTSGPNKFGEDPKRQMY</sequence>
<evidence type="ECO:0000313" key="3">
    <source>
        <dbReference type="Proteomes" id="UP000249808"/>
    </source>
</evidence>
<dbReference type="InterPro" id="IPR008523">
    <property type="entry name" value="DUF805"/>
</dbReference>
<feature type="transmembrane region" description="Helical" evidence="1">
    <location>
        <begin position="71"/>
        <end position="89"/>
    </location>
</feature>
<keyword evidence="1" id="KW-1133">Transmembrane helix</keyword>
<organism evidence="2 3">
    <name type="scientific">Macrococcus epidermidis</name>
    <dbReference type="NCBI Taxonomy" id="1902580"/>
    <lineage>
        <taxon>Bacteria</taxon>
        <taxon>Bacillati</taxon>
        <taxon>Bacillota</taxon>
        <taxon>Bacilli</taxon>
        <taxon>Bacillales</taxon>
        <taxon>Staphylococcaceae</taxon>
        <taxon>Macrococcus</taxon>
    </lineage>
</organism>
<feature type="transmembrane region" description="Helical" evidence="1">
    <location>
        <begin position="127"/>
        <end position="148"/>
    </location>
</feature>
<name>A0A327ZWJ4_9STAP</name>
<evidence type="ECO:0000256" key="1">
    <source>
        <dbReference type="SAM" id="Phobius"/>
    </source>
</evidence>
<reference evidence="2 3" key="1">
    <citation type="journal article" date="2018" name="Front. Microbiol.">
        <title>Description and Comparative Genomics of Macrococcus caseolyticus subsp. hominis subsp. nov., Macrococcus goetzii sp. nov., Macrococcus epidermidis sp. nov., and Macrococcus bohemicus sp. nov., Novel Macrococci From Human Clinical Material With Virulence Potential and Suspected Uptake of Foreign DNA by Natural Transformation.</title>
        <authorList>
            <person name="Maslanova I."/>
            <person name="Wertheimer Z."/>
            <person name="Sedlacek I."/>
            <person name="Svec P."/>
            <person name="Indrakova A."/>
            <person name="Kovarovic V."/>
            <person name="Schumann P."/>
            <person name="Sproer C."/>
            <person name="Kralova S."/>
            <person name="Sedo O."/>
            <person name="Kristofova L."/>
            <person name="Vrbovska V."/>
            <person name="Fuzik T."/>
            <person name="Petras P."/>
            <person name="Zdrahal Z."/>
            <person name="Ruzickova V."/>
            <person name="Doskar J."/>
            <person name="Pantucek R."/>
        </authorList>
    </citation>
    <scope>NUCLEOTIDE SEQUENCE [LARGE SCALE GENOMIC DNA]</scope>
    <source>
        <strain evidence="2 3">01/688</strain>
    </source>
</reference>
<gene>
    <name evidence="2" type="ORF">BHU61_03095</name>
</gene>
<evidence type="ECO:0000313" key="2">
    <source>
        <dbReference type="EMBL" id="RAK46456.1"/>
    </source>
</evidence>
<dbReference type="Pfam" id="PF05656">
    <property type="entry name" value="DUF805"/>
    <property type="match status" value="1"/>
</dbReference>
<protein>
    <recommendedName>
        <fullName evidence="4">DUF805 domain-containing protein</fullName>
    </recommendedName>
</protein>
<dbReference type="GO" id="GO:0005886">
    <property type="term" value="C:plasma membrane"/>
    <property type="evidence" value="ECO:0007669"/>
    <property type="project" value="TreeGrafter"/>
</dbReference>
<proteinExistence type="predicted"/>
<dbReference type="PANTHER" id="PTHR34980">
    <property type="entry name" value="INNER MEMBRANE PROTEIN-RELATED-RELATED"/>
    <property type="match status" value="1"/>
</dbReference>
<feature type="transmembrane region" description="Helical" evidence="1">
    <location>
        <begin position="101"/>
        <end position="121"/>
    </location>
</feature>